<dbReference type="EMBL" id="MAMP01000026">
    <property type="protein sequence ID" value="OES43352.1"/>
    <property type="molecule type" value="Genomic_DNA"/>
</dbReference>
<sequence>MEENTAISWAIIEKSRWEISIFDSACNRVFFDLFERDFRVCKNKKASRYLADSGEIFYFIVLGFLNIKLNVFVILFFTCKYYSF</sequence>
<keyword evidence="3" id="KW-1185">Reference proteome</keyword>
<comment type="caution">
    <text evidence="2">The sequence shown here is derived from an EMBL/GenBank/DDBJ whole genome shotgun (WGS) entry which is preliminary data.</text>
</comment>
<protein>
    <submittedName>
        <fullName evidence="2">Uncharacterized protein</fullName>
    </submittedName>
</protein>
<name>A0A1E7DJU0_9BACI</name>
<keyword evidence="1" id="KW-1133">Transmembrane helix</keyword>
<evidence type="ECO:0000256" key="1">
    <source>
        <dbReference type="SAM" id="Phobius"/>
    </source>
</evidence>
<dbReference type="STRING" id="1714016.BA724_13965"/>
<dbReference type="Proteomes" id="UP000095658">
    <property type="component" value="Unassembled WGS sequence"/>
</dbReference>
<proteinExistence type="predicted"/>
<evidence type="ECO:0000313" key="3">
    <source>
        <dbReference type="Proteomes" id="UP000095658"/>
    </source>
</evidence>
<organism evidence="2 3">
    <name type="scientific">Domibacillus iocasae</name>
    <dbReference type="NCBI Taxonomy" id="1714016"/>
    <lineage>
        <taxon>Bacteria</taxon>
        <taxon>Bacillati</taxon>
        <taxon>Bacillota</taxon>
        <taxon>Bacilli</taxon>
        <taxon>Bacillales</taxon>
        <taxon>Bacillaceae</taxon>
        <taxon>Domibacillus</taxon>
    </lineage>
</organism>
<dbReference type="AlphaFoldDB" id="A0A1E7DJU0"/>
<keyword evidence="1" id="KW-0472">Membrane</keyword>
<evidence type="ECO:0000313" key="2">
    <source>
        <dbReference type="EMBL" id="OES43352.1"/>
    </source>
</evidence>
<accession>A0A1E7DJU0</accession>
<gene>
    <name evidence="2" type="ORF">BA724_13965</name>
</gene>
<reference evidence="2 3" key="1">
    <citation type="submission" date="2016-06" db="EMBL/GenBank/DDBJ databases">
        <title>Domibacillus iocasae genome sequencing.</title>
        <authorList>
            <person name="Verma A."/>
            <person name="Pal Y."/>
            <person name="Ojha A.K."/>
            <person name="Krishnamurthi S."/>
        </authorList>
    </citation>
    <scope>NUCLEOTIDE SEQUENCE [LARGE SCALE GENOMIC DNA]</scope>
    <source>
        <strain evidence="2 3">DSM 29979</strain>
    </source>
</reference>
<feature type="transmembrane region" description="Helical" evidence="1">
    <location>
        <begin position="56"/>
        <end position="79"/>
    </location>
</feature>
<keyword evidence="1" id="KW-0812">Transmembrane</keyword>